<dbReference type="EMBL" id="AP024202">
    <property type="protein sequence ID" value="BCN94169.1"/>
    <property type="molecule type" value="Genomic_DNA"/>
</dbReference>
<dbReference type="InterPro" id="IPR017938">
    <property type="entry name" value="Riboflavin_synthase-like_b-brl"/>
</dbReference>
<organism evidence="6 7">
    <name type="scientific">Thiomicrorhabdus immobilis</name>
    <dbReference type="NCBI Taxonomy" id="2791037"/>
    <lineage>
        <taxon>Bacteria</taxon>
        <taxon>Pseudomonadati</taxon>
        <taxon>Pseudomonadota</taxon>
        <taxon>Gammaproteobacteria</taxon>
        <taxon>Thiotrichales</taxon>
        <taxon>Piscirickettsiaceae</taxon>
        <taxon>Thiomicrorhabdus</taxon>
    </lineage>
</organism>
<evidence type="ECO:0000256" key="3">
    <source>
        <dbReference type="ARBA" id="ARBA00022827"/>
    </source>
</evidence>
<dbReference type="Gene3D" id="1.20.990.10">
    <property type="entry name" value="NADPH-cytochrome p450 Reductase, Chain A, domain 3"/>
    <property type="match status" value="1"/>
</dbReference>
<dbReference type="Gene3D" id="3.40.50.80">
    <property type="entry name" value="Nucleotide-binding domain of ferredoxin-NADP reductase (FNR) module"/>
    <property type="match status" value="1"/>
</dbReference>
<evidence type="ECO:0000256" key="4">
    <source>
        <dbReference type="ARBA" id="ARBA00023002"/>
    </source>
</evidence>
<dbReference type="InterPro" id="IPR001433">
    <property type="entry name" value="OxRdtase_FAD/NAD-bd"/>
</dbReference>
<reference evidence="6" key="1">
    <citation type="journal article" date="2022" name="Arch. Microbiol.">
        <title>Thiomicrorhabdus immobilis sp. nov., a mesophilic sulfur-oxidizing bacterium isolated from sediment of a brackish lake in northern Japan.</title>
        <authorList>
            <person name="Kojima H."/>
            <person name="Mochizuki J."/>
            <person name="Kanda M."/>
            <person name="Watanabe T."/>
            <person name="Fukui M."/>
        </authorList>
    </citation>
    <scope>NUCLEOTIDE SEQUENCE</scope>
    <source>
        <strain evidence="6">Am19</strain>
    </source>
</reference>
<dbReference type="InterPro" id="IPR003097">
    <property type="entry name" value="CysJ-like_FAD-binding"/>
</dbReference>
<evidence type="ECO:0000313" key="7">
    <source>
        <dbReference type="Proteomes" id="UP001054820"/>
    </source>
</evidence>
<evidence type="ECO:0000313" key="6">
    <source>
        <dbReference type="EMBL" id="BCN94169.1"/>
    </source>
</evidence>
<dbReference type="PROSITE" id="PS51384">
    <property type="entry name" value="FAD_FR"/>
    <property type="match status" value="1"/>
</dbReference>
<sequence>MNFVVEENRCITPNSKDKSIFYTTFSLPKESDEILEYQPGDWLTIQPQNSPQMVSALLAELDLTGNESIELRRSGLVTVQQALENHLELTQLNPAILNKLQRQLGLGDWADRQAMMDYANGRDILDLLALYPQLKAQGVEFLNWLSPLSPRYYSIASAPIASASNKQQTVSILYKAVKYQNLGRQRFGVASNYLQDTQPGQILQGGLKPNPTFKLPEKASTPIVMIGAGTGLAPFIGFMQHRAIQQAAGQDLGGALLFFGETYQQTNCLFCDEFRNWQKQGLVETFYAFSRDQADKVYVSNRLLEQGDRLWDLLNNQAEFYICGSQAKLAESVKDALMRIFQQQGAMSEEQAQNYWRCLKQEKRLQMDVY</sequence>
<evidence type="ECO:0000256" key="2">
    <source>
        <dbReference type="ARBA" id="ARBA00022630"/>
    </source>
</evidence>
<dbReference type="InterPro" id="IPR039261">
    <property type="entry name" value="FNR_nucleotide-bd"/>
</dbReference>
<dbReference type="Gene3D" id="2.40.30.10">
    <property type="entry name" value="Translation factors"/>
    <property type="match status" value="1"/>
</dbReference>
<feature type="domain" description="FAD-binding FR-type" evidence="5">
    <location>
        <begin position="1"/>
        <end position="216"/>
    </location>
</feature>
<dbReference type="RefSeq" id="WP_237261641.1">
    <property type="nucleotide sequence ID" value="NZ_AP024202.1"/>
</dbReference>
<dbReference type="Proteomes" id="UP001054820">
    <property type="component" value="Chromosome"/>
</dbReference>
<gene>
    <name evidence="6" type="ORF">THMIRHAM_19540</name>
</gene>
<dbReference type="PANTHER" id="PTHR19384">
    <property type="entry name" value="NITRIC OXIDE SYNTHASE-RELATED"/>
    <property type="match status" value="1"/>
</dbReference>
<dbReference type="InterPro" id="IPR017927">
    <property type="entry name" value="FAD-bd_FR_type"/>
</dbReference>
<dbReference type="Pfam" id="PF00175">
    <property type="entry name" value="NAD_binding_1"/>
    <property type="match status" value="1"/>
</dbReference>
<accession>A0ABN6CZS2</accession>
<protein>
    <recommendedName>
        <fullName evidence="5">FAD-binding FR-type domain-containing protein</fullName>
    </recommendedName>
</protein>
<evidence type="ECO:0000259" key="5">
    <source>
        <dbReference type="PROSITE" id="PS51384"/>
    </source>
</evidence>
<keyword evidence="7" id="KW-1185">Reference proteome</keyword>
<name>A0ABN6CZS2_9GAMM</name>
<keyword evidence="4" id="KW-0560">Oxidoreductase</keyword>
<dbReference type="Pfam" id="PF00667">
    <property type="entry name" value="FAD_binding_1"/>
    <property type="match status" value="1"/>
</dbReference>
<proteinExistence type="predicted"/>
<dbReference type="SUPFAM" id="SSF52343">
    <property type="entry name" value="Ferredoxin reductase-like, C-terminal NADP-linked domain"/>
    <property type="match status" value="1"/>
</dbReference>
<keyword evidence="2" id="KW-0285">Flavoprotein</keyword>
<dbReference type="InterPro" id="IPR023173">
    <property type="entry name" value="NADPH_Cyt_P450_Rdtase_alpha"/>
</dbReference>
<evidence type="ECO:0000256" key="1">
    <source>
        <dbReference type="ARBA" id="ARBA00001974"/>
    </source>
</evidence>
<dbReference type="PRINTS" id="PR00371">
    <property type="entry name" value="FPNCR"/>
</dbReference>
<keyword evidence="3" id="KW-0274">FAD</keyword>
<dbReference type="InterPro" id="IPR001709">
    <property type="entry name" value="Flavoprot_Pyr_Nucl_cyt_Rdtase"/>
</dbReference>
<comment type="cofactor">
    <cofactor evidence="1">
        <name>FAD</name>
        <dbReference type="ChEBI" id="CHEBI:57692"/>
    </cofactor>
</comment>
<dbReference type="SUPFAM" id="SSF63380">
    <property type="entry name" value="Riboflavin synthase domain-like"/>
    <property type="match status" value="1"/>
</dbReference>